<dbReference type="NCBIfam" id="TIGR00077">
    <property type="entry name" value="lspA"/>
    <property type="match status" value="1"/>
</dbReference>
<sequence>MDNELIEPSDLDASNQHIKTNIPIPKRVIYKDFILMSTIIIVIVLDQLSKYMIKSTLNLYESWPEAGIFRIYHTYNTGTAFGLLQGQTILLIVASLIALVFLIYIYNEYALGNVILRMALGLQLGGAISNLSDRLAFGSVTDFISVGWWPVFNIADSSIV</sequence>
<proteinExistence type="inferred from homology"/>
<feature type="transmembrane region" description="Helical" evidence="7">
    <location>
        <begin position="89"/>
        <end position="107"/>
    </location>
</feature>
<evidence type="ECO:0000256" key="5">
    <source>
        <dbReference type="ARBA" id="ARBA00022989"/>
    </source>
</evidence>
<evidence type="ECO:0008006" key="9">
    <source>
        <dbReference type="Google" id="ProtNLM"/>
    </source>
</evidence>
<gene>
    <name evidence="8" type="ORF">METZ01_LOCUS370282</name>
</gene>
<dbReference type="GO" id="GO:0016020">
    <property type="term" value="C:membrane"/>
    <property type="evidence" value="ECO:0007669"/>
    <property type="project" value="InterPro"/>
</dbReference>
<dbReference type="AlphaFoldDB" id="A0A382T7T0"/>
<feature type="transmembrane region" description="Helical" evidence="7">
    <location>
        <begin position="33"/>
        <end position="53"/>
    </location>
</feature>
<dbReference type="PANTHER" id="PTHR33695">
    <property type="entry name" value="LIPOPROTEIN SIGNAL PEPTIDASE"/>
    <property type="match status" value="1"/>
</dbReference>
<evidence type="ECO:0000313" key="8">
    <source>
        <dbReference type="EMBL" id="SVD17428.1"/>
    </source>
</evidence>
<dbReference type="EMBL" id="UINC01134102">
    <property type="protein sequence ID" value="SVD17428.1"/>
    <property type="molecule type" value="Genomic_DNA"/>
</dbReference>
<evidence type="ECO:0000256" key="1">
    <source>
        <dbReference type="ARBA" id="ARBA00022475"/>
    </source>
</evidence>
<dbReference type="InterPro" id="IPR001872">
    <property type="entry name" value="Peptidase_A8"/>
</dbReference>
<evidence type="ECO:0000256" key="7">
    <source>
        <dbReference type="SAM" id="Phobius"/>
    </source>
</evidence>
<organism evidence="8">
    <name type="scientific">marine metagenome</name>
    <dbReference type="NCBI Taxonomy" id="408172"/>
    <lineage>
        <taxon>unclassified sequences</taxon>
        <taxon>metagenomes</taxon>
        <taxon>ecological metagenomes</taxon>
    </lineage>
</organism>
<dbReference type="HAMAP" id="MF_00161">
    <property type="entry name" value="LspA"/>
    <property type="match status" value="1"/>
</dbReference>
<evidence type="ECO:0000256" key="3">
    <source>
        <dbReference type="ARBA" id="ARBA00022692"/>
    </source>
</evidence>
<dbReference type="PRINTS" id="PR00781">
    <property type="entry name" value="LIPOSIGPTASE"/>
</dbReference>
<keyword evidence="2" id="KW-0645">Protease</keyword>
<protein>
    <recommendedName>
        <fullName evidence="9">Lipoprotein signal peptidase</fullName>
    </recommendedName>
</protein>
<dbReference type="Pfam" id="PF01252">
    <property type="entry name" value="Peptidase_A8"/>
    <property type="match status" value="1"/>
</dbReference>
<keyword evidence="4" id="KW-0378">Hydrolase</keyword>
<keyword evidence="3 7" id="KW-0812">Transmembrane</keyword>
<evidence type="ECO:0000256" key="6">
    <source>
        <dbReference type="ARBA" id="ARBA00023136"/>
    </source>
</evidence>
<name>A0A382T7T0_9ZZZZ</name>
<feature type="non-terminal residue" evidence="8">
    <location>
        <position position="1"/>
    </location>
</feature>
<dbReference type="PANTHER" id="PTHR33695:SF1">
    <property type="entry name" value="LIPOPROTEIN SIGNAL PEPTIDASE"/>
    <property type="match status" value="1"/>
</dbReference>
<evidence type="ECO:0000256" key="2">
    <source>
        <dbReference type="ARBA" id="ARBA00022670"/>
    </source>
</evidence>
<dbReference type="GO" id="GO:0004190">
    <property type="term" value="F:aspartic-type endopeptidase activity"/>
    <property type="evidence" value="ECO:0007669"/>
    <property type="project" value="InterPro"/>
</dbReference>
<dbReference type="GO" id="GO:0006508">
    <property type="term" value="P:proteolysis"/>
    <property type="evidence" value="ECO:0007669"/>
    <property type="project" value="UniProtKB-KW"/>
</dbReference>
<evidence type="ECO:0000256" key="4">
    <source>
        <dbReference type="ARBA" id="ARBA00022801"/>
    </source>
</evidence>
<keyword evidence="6 7" id="KW-0472">Membrane</keyword>
<feature type="non-terminal residue" evidence="8">
    <location>
        <position position="160"/>
    </location>
</feature>
<keyword evidence="1" id="KW-1003">Cell membrane</keyword>
<keyword evidence="5 7" id="KW-1133">Transmembrane helix</keyword>
<reference evidence="8" key="1">
    <citation type="submission" date="2018-05" db="EMBL/GenBank/DDBJ databases">
        <authorList>
            <person name="Lanie J.A."/>
            <person name="Ng W.-L."/>
            <person name="Kazmierczak K.M."/>
            <person name="Andrzejewski T.M."/>
            <person name="Davidsen T.M."/>
            <person name="Wayne K.J."/>
            <person name="Tettelin H."/>
            <person name="Glass J.I."/>
            <person name="Rusch D."/>
            <person name="Podicherti R."/>
            <person name="Tsui H.-C.T."/>
            <person name="Winkler M.E."/>
        </authorList>
    </citation>
    <scope>NUCLEOTIDE SEQUENCE</scope>
</reference>
<accession>A0A382T7T0</accession>